<gene>
    <name evidence="2" type="ORF">KJP28_05135</name>
</gene>
<comment type="caution">
    <text evidence="2">The sequence shown here is derived from an EMBL/GenBank/DDBJ whole genome shotgun (WGS) entry which is preliminary data.</text>
</comment>
<keyword evidence="3" id="KW-1185">Reference proteome</keyword>
<evidence type="ECO:0000256" key="1">
    <source>
        <dbReference type="SAM" id="SignalP"/>
    </source>
</evidence>
<accession>A0ABS6SZK1</accession>
<organism evidence="2 3">
    <name type="scientific">Maritimibacter dapengensis</name>
    <dbReference type="NCBI Taxonomy" id="2836868"/>
    <lineage>
        <taxon>Bacteria</taxon>
        <taxon>Pseudomonadati</taxon>
        <taxon>Pseudomonadota</taxon>
        <taxon>Alphaproteobacteria</taxon>
        <taxon>Rhodobacterales</taxon>
        <taxon>Roseobacteraceae</taxon>
        <taxon>Maritimibacter</taxon>
    </lineage>
</organism>
<feature type="chain" id="PRO_5045914549" evidence="1">
    <location>
        <begin position="21"/>
        <end position="162"/>
    </location>
</feature>
<evidence type="ECO:0000313" key="3">
    <source>
        <dbReference type="Proteomes" id="UP000756530"/>
    </source>
</evidence>
<feature type="signal peptide" evidence="1">
    <location>
        <begin position="1"/>
        <end position="20"/>
    </location>
</feature>
<keyword evidence="1" id="KW-0732">Signal</keyword>
<name>A0ABS6SZK1_9RHOB</name>
<protein>
    <submittedName>
        <fullName evidence="2">Uncharacterized protein</fullName>
    </submittedName>
</protein>
<reference evidence="2 3" key="1">
    <citation type="submission" date="2021-05" db="EMBL/GenBank/DDBJ databases">
        <title>Culturable bacteria isolated from Daya Bay.</title>
        <authorList>
            <person name="Zheng W."/>
            <person name="Yu S."/>
            <person name="Huang Y."/>
        </authorList>
    </citation>
    <scope>NUCLEOTIDE SEQUENCE [LARGE SCALE GENOMIC DNA]</scope>
    <source>
        <strain evidence="2 3">DP4N28-5</strain>
    </source>
</reference>
<evidence type="ECO:0000313" key="2">
    <source>
        <dbReference type="EMBL" id="MBV7378299.1"/>
    </source>
</evidence>
<dbReference type="Proteomes" id="UP000756530">
    <property type="component" value="Unassembled WGS sequence"/>
</dbReference>
<proteinExistence type="predicted"/>
<dbReference type="PROSITE" id="PS51257">
    <property type="entry name" value="PROKAR_LIPOPROTEIN"/>
    <property type="match status" value="1"/>
</dbReference>
<dbReference type="RefSeq" id="WP_218391205.1">
    <property type="nucleotide sequence ID" value="NZ_JAHUZE010000001.1"/>
</dbReference>
<sequence length="162" mass="17023">MNRAFSLVLLIGFAPTNAQACSANAMTLFSCTFGGGAKTAEVCLGASDVTYRFGPTGEPPELVVEATPARVHLTPWNGIGRAIWEEVVFTNAGYDYLVHYSAERDPGGAVSGGIVVAQGGRDVAQLTCDEGSVAGADFYPLYDAKEAAGQCYDRANFVWGPC</sequence>
<dbReference type="EMBL" id="JAHUZE010000001">
    <property type="protein sequence ID" value="MBV7378299.1"/>
    <property type="molecule type" value="Genomic_DNA"/>
</dbReference>